<proteinExistence type="inferred from homology"/>
<protein>
    <recommendedName>
        <fullName evidence="9">sn-glycerol-3-phosphate transport system permease protein UgpA</fullName>
    </recommendedName>
</protein>
<keyword evidence="6 10" id="KW-0812">Transmembrane</keyword>
<evidence type="ECO:0000313" key="13">
    <source>
        <dbReference type="Proteomes" id="UP000177701"/>
    </source>
</evidence>
<dbReference type="PANTHER" id="PTHR43227">
    <property type="entry name" value="BLL4140 PROTEIN"/>
    <property type="match status" value="1"/>
</dbReference>
<dbReference type="STRING" id="1797291.A2V47_00570"/>
<dbReference type="EMBL" id="MEYH01000102">
    <property type="protein sequence ID" value="OGD13737.1"/>
    <property type="molecule type" value="Genomic_DNA"/>
</dbReference>
<comment type="subcellular location">
    <subcellularLocation>
        <location evidence="1">Cell inner membrane</location>
        <topology evidence="1">Multi-pass membrane protein</topology>
    </subcellularLocation>
    <subcellularLocation>
        <location evidence="10">Cell membrane</location>
        <topology evidence="10">Multi-pass membrane protein</topology>
    </subcellularLocation>
</comment>
<dbReference type="Pfam" id="PF00528">
    <property type="entry name" value="BPD_transp_1"/>
    <property type="match status" value="1"/>
</dbReference>
<dbReference type="InterPro" id="IPR000515">
    <property type="entry name" value="MetI-like"/>
</dbReference>
<comment type="caution">
    <text evidence="12">The sequence shown here is derived from an EMBL/GenBank/DDBJ whole genome shotgun (WGS) entry which is preliminary data.</text>
</comment>
<feature type="transmembrane region" description="Helical" evidence="10">
    <location>
        <begin position="77"/>
        <end position="96"/>
    </location>
</feature>
<dbReference type="GO" id="GO:0055085">
    <property type="term" value="P:transmembrane transport"/>
    <property type="evidence" value="ECO:0007669"/>
    <property type="project" value="InterPro"/>
</dbReference>
<evidence type="ECO:0000256" key="3">
    <source>
        <dbReference type="ARBA" id="ARBA00022448"/>
    </source>
</evidence>
<evidence type="ECO:0000256" key="6">
    <source>
        <dbReference type="ARBA" id="ARBA00022692"/>
    </source>
</evidence>
<evidence type="ECO:0000256" key="1">
    <source>
        <dbReference type="ARBA" id="ARBA00004429"/>
    </source>
</evidence>
<dbReference type="InterPro" id="IPR050809">
    <property type="entry name" value="UgpAE/MalFG_permease"/>
</dbReference>
<keyword evidence="5" id="KW-0997">Cell inner membrane</keyword>
<gene>
    <name evidence="12" type="ORF">A2V47_00570</name>
</gene>
<evidence type="ECO:0000256" key="2">
    <source>
        <dbReference type="ARBA" id="ARBA00011557"/>
    </source>
</evidence>
<dbReference type="AlphaFoldDB" id="A0A1F5A7B2"/>
<sequence length="297" mass="33267">MNEDRFPGHKFLPYLLIAPSIVVIFIFLIGPFGQSIYESFFVSTPFGTRTIYVGLRNYIRLFSSPDYLNSVTATFKFAAFVIIIGLSISLAIAQLLNQKIRGVGFYQVALIWTYAISPTIAGVIWASMFAPATGLIPYIVSKLSGGYTLNWMTNGQLALFIVALAATWKMLGYNIIFFLAGLQNVPNEFLEAAQIDGASPWKAFWRITFPMLSPTTSFLLFVNMLYAFFQVFGLIDIMTRGGPGNATELLVYKLYRDGFIHLNTGFASAQSFVIFFVISVVAIIQLRIVTQKTIYYR</sequence>
<feature type="domain" description="ABC transmembrane type-1" evidence="11">
    <location>
        <begin position="71"/>
        <end position="285"/>
    </location>
</feature>
<reference evidence="12 13" key="1">
    <citation type="journal article" date="2016" name="Nat. Commun.">
        <title>Thousands of microbial genomes shed light on interconnected biogeochemical processes in an aquifer system.</title>
        <authorList>
            <person name="Anantharaman K."/>
            <person name="Brown C.T."/>
            <person name="Hug L.A."/>
            <person name="Sharon I."/>
            <person name="Castelle C.J."/>
            <person name="Probst A.J."/>
            <person name="Thomas B.C."/>
            <person name="Singh A."/>
            <person name="Wilkins M.J."/>
            <person name="Karaoz U."/>
            <person name="Brodie E.L."/>
            <person name="Williams K.H."/>
            <person name="Hubbard S.S."/>
            <person name="Banfield J.F."/>
        </authorList>
    </citation>
    <scope>NUCLEOTIDE SEQUENCE [LARGE SCALE GENOMIC DNA]</scope>
</reference>
<comment type="similarity">
    <text evidence="10">Belongs to the binding-protein-dependent transport system permease family.</text>
</comment>
<evidence type="ECO:0000256" key="5">
    <source>
        <dbReference type="ARBA" id="ARBA00022519"/>
    </source>
</evidence>
<evidence type="ECO:0000313" key="12">
    <source>
        <dbReference type="EMBL" id="OGD13737.1"/>
    </source>
</evidence>
<dbReference type="Proteomes" id="UP000177701">
    <property type="component" value="Unassembled WGS sequence"/>
</dbReference>
<evidence type="ECO:0000256" key="8">
    <source>
        <dbReference type="ARBA" id="ARBA00023136"/>
    </source>
</evidence>
<dbReference type="PROSITE" id="PS50928">
    <property type="entry name" value="ABC_TM1"/>
    <property type="match status" value="1"/>
</dbReference>
<accession>A0A1F5A7B2</accession>
<evidence type="ECO:0000256" key="10">
    <source>
        <dbReference type="RuleBase" id="RU363032"/>
    </source>
</evidence>
<keyword evidence="3 10" id="KW-0813">Transport</keyword>
<dbReference type="PANTHER" id="PTHR43227:SF9">
    <property type="entry name" value="SN-GLYCEROL-3-PHOSPHATE TRANSPORT SYSTEM PERMEASE PROTEIN UGPA"/>
    <property type="match status" value="1"/>
</dbReference>
<dbReference type="Gene3D" id="1.10.3720.10">
    <property type="entry name" value="MetI-like"/>
    <property type="match status" value="1"/>
</dbReference>
<feature type="transmembrane region" description="Helical" evidence="10">
    <location>
        <begin position="159"/>
        <end position="182"/>
    </location>
</feature>
<feature type="transmembrane region" description="Helical" evidence="10">
    <location>
        <begin position="108"/>
        <end position="139"/>
    </location>
</feature>
<dbReference type="CDD" id="cd06261">
    <property type="entry name" value="TM_PBP2"/>
    <property type="match status" value="1"/>
</dbReference>
<keyword evidence="7 10" id="KW-1133">Transmembrane helix</keyword>
<keyword evidence="4" id="KW-1003">Cell membrane</keyword>
<comment type="subunit">
    <text evidence="2">The complex is composed of two ATP-binding proteins (UgpC), two transmembrane proteins (UgpA and UgpE) and a solute-binding protein (UgpB).</text>
</comment>
<keyword evidence="8 10" id="KW-0472">Membrane</keyword>
<evidence type="ECO:0000256" key="9">
    <source>
        <dbReference type="ARBA" id="ARBA00040780"/>
    </source>
</evidence>
<organism evidence="12 13">
    <name type="scientific">Candidatus Sediminicultor quintus</name>
    <dbReference type="NCBI Taxonomy" id="1797291"/>
    <lineage>
        <taxon>Bacteria</taxon>
        <taxon>Pseudomonadati</taxon>
        <taxon>Atribacterota</taxon>
        <taxon>Candidatus Phoenicimicrobiia</taxon>
        <taxon>Candidatus Pheonicimicrobiales</taxon>
        <taxon>Candidatus Phoenicimicrobiaceae</taxon>
        <taxon>Candidatus Sediminicultor</taxon>
    </lineage>
</organism>
<evidence type="ECO:0000256" key="4">
    <source>
        <dbReference type="ARBA" id="ARBA00022475"/>
    </source>
</evidence>
<dbReference type="InterPro" id="IPR035906">
    <property type="entry name" value="MetI-like_sf"/>
</dbReference>
<name>A0A1F5A7B2_9BACT</name>
<evidence type="ECO:0000259" key="11">
    <source>
        <dbReference type="PROSITE" id="PS50928"/>
    </source>
</evidence>
<feature type="transmembrane region" description="Helical" evidence="10">
    <location>
        <begin position="269"/>
        <end position="289"/>
    </location>
</feature>
<dbReference type="SUPFAM" id="SSF161098">
    <property type="entry name" value="MetI-like"/>
    <property type="match status" value="1"/>
</dbReference>
<dbReference type="GO" id="GO:0005886">
    <property type="term" value="C:plasma membrane"/>
    <property type="evidence" value="ECO:0007669"/>
    <property type="project" value="UniProtKB-SubCell"/>
</dbReference>
<evidence type="ECO:0000256" key="7">
    <source>
        <dbReference type="ARBA" id="ARBA00022989"/>
    </source>
</evidence>
<feature type="transmembrane region" description="Helical" evidence="10">
    <location>
        <begin position="12"/>
        <end position="33"/>
    </location>
</feature>
<feature type="transmembrane region" description="Helical" evidence="10">
    <location>
        <begin position="203"/>
        <end position="229"/>
    </location>
</feature>